<dbReference type="PANTHER" id="PTHR34477">
    <property type="entry name" value="UPF0213 PROTEIN YHBQ"/>
    <property type="match status" value="1"/>
</dbReference>
<sequence length="119" mass="13587">MNDVTNHQKSDKPWFIYLVKNKLNQLYAGISVDPKRRFLEHASNGPKCARALKGKGPLRLMFCAQLETHSDALKAEIWLKKQTRKTKDAIIMQQKTVPSVIQILDVNAIQKEVENKLSS</sequence>
<feature type="domain" description="GIY-YIG" evidence="2">
    <location>
        <begin position="12"/>
        <end position="89"/>
    </location>
</feature>
<evidence type="ECO:0000313" key="3">
    <source>
        <dbReference type="EMBL" id="MDT0582615.1"/>
    </source>
</evidence>
<dbReference type="Pfam" id="PF01541">
    <property type="entry name" value="GIY-YIG"/>
    <property type="match status" value="1"/>
</dbReference>
<dbReference type="InterPro" id="IPR000305">
    <property type="entry name" value="GIY-YIG_endonuc"/>
</dbReference>
<dbReference type="SUPFAM" id="SSF82771">
    <property type="entry name" value="GIY-YIG endonuclease"/>
    <property type="match status" value="1"/>
</dbReference>
<dbReference type="InterPro" id="IPR035901">
    <property type="entry name" value="GIY-YIG_endonuc_sf"/>
</dbReference>
<reference evidence="3 4" key="1">
    <citation type="submission" date="2023-09" db="EMBL/GenBank/DDBJ databases">
        <authorList>
            <person name="Rey-Velasco X."/>
        </authorList>
    </citation>
    <scope>NUCLEOTIDE SEQUENCE [LARGE SCALE GENOMIC DNA]</scope>
    <source>
        <strain evidence="3 4">W409</strain>
    </source>
</reference>
<dbReference type="PROSITE" id="PS50164">
    <property type="entry name" value="GIY_YIG"/>
    <property type="match status" value="1"/>
</dbReference>
<dbReference type="SMART" id="SM00465">
    <property type="entry name" value="GIYc"/>
    <property type="match status" value="1"/>
</dbReference>
<evidence type="ECO:0000259" key="2">
    <source>
        <dbReference type="PROSITE" id="PS50164"/>
    </source>
</evidence>
<dbReference type="Proteomes" id="UP001249020">
    <property type="component" value="Unassembled WGS sequence"/>
</dbReference>
<proteinExistence type="inferred from homology"/>
<evidence type="ECO:0000256" key="1">
    <source>
        <dbReference type="ARBA" id="ARBA00007435"/>
    </source>
</evidence>
<name>A0AAW8R443_9ALTE</name>
<dbReference type="InterPro" id="IPR050190">
    <property type="entry name" value="UPF0213_domain"/>
</dbReference>
<dbReference type="CDD" id="cd10456">
    <property type="entry name" value="GIY-YIG_UPF0213"/>
    <property type="match status" value="1"/>
</dbReference>
<organism evidence="3 4">
    <name type="scientific">Brumicola blandensis</name>
    <dbReference type="NCBI Taxonomy" id="3075611"/>
    <lineage>
        <taxon>Bacteria</taxon>
        <taxon>Pseudomonadati</taxon>
        <taxon>Pseudomonadota</taxon>
        <taxon>Gammaproteobacteria</taxon>
        <taxon>Alteromonadales</taxon>
        <taxon>Alteromonadaceae</taxon>
        <taxon>Brumicola</taxon>
    </lineage>
</organism>
<dbReference type="PANTHER" id="PTHR34477:SF1">
    <property type="entry name" value="UPF0213 PROTEIN YHBQ"/>
    <property type="match status" value="1"/>
</dbReference>
<protein>
    <submittedName>
        <fullName evidence="3">GIY-YIG nuclease family protein</fullName>
    </submittedName>
</protein>
<dbReference type="Gene3D" id="3.40.1440.10">
    <property type="entry name" value="GIY-YIG endonuclease"/>
    <property type="match status" value="1"/>
</dbReference>
<dbReference type="RefSeq" id="WP_311361397.1">
    <property type="nucleotide sequence ID" value="NZ_JAVRIE010000003.1"/>
</dbReference>
<keyword evidence="4" id="KW-1185">Reference proteome</keyword>
<accession>A0AAW8R443</accession>
<dbReference type="EMBL" id="JAVRIE010000003">
    <property type="protein sequence ID" value="MDT0582615.1"/>
    <property type="molecule type" value="Genomic_DNA"/>
</dbReference>
<gene>
    <name evidence="3" type="ORF">RM544_08685</name>
</gene>
<comment type="similarity">
    <text evidence="1">Belongs to the UPF0213 family.</text>
</comment>
<comment type="caution">
    <text evidence="3">The sequence shown here is derived from an EMBL/GenBank/DDBJ whole genome shotgun (WGS) entry which is preliminary data.</text>
</comment>
<evidence type="ECO:0000313" key="4">
    <source>
        <dbReference type="Proteomes" id="UP001249020"/>
    </source>
</evidence>
<dbReference type="AlphaFoldDB" id="A0AAW8R443"/>